<keyword evidence="2" id="KW-1185">Reference proteome</keyword>
<dbReference type="RefSeq" id="WP_023792577.1">
    <property type="nucleotide sequence ID" value="NC_023003.1"/>
</dbReference>
<gene>
    <name evidence="1" type="ORF">BABL1_gene_185</name>
</gene>
<dbReference type="KEGG" id="dpb:BABL1_gene_185"/>
<organism evidence="1 2">
    <name type="scientific">Candidatus Babela massiliensis</name>
    <dbReference type="NCBI Taxonomy" id="673862"/>
    <lineage>
        <taxon>Bacteria</taxon>
        <taxon>Candidatus Babelota</taxon>
        <taxon>Candidatus Babeliae</taxon>
        <taxon>Candidatus Babeliales</taxon>
        <taxon>Candidatus Babeliaceae</taxon>
        <taxon>Candidatus Babela</taxon>
    </lineage>
</organism>
<dbReference type="EMBL" id="HG793133">
    <property type="protein sequence ID" value="CDK30830.1"/>
    <property type="molecule type" value="Genomic_DNA"/>
</dbReference>
<evidence type="ECO:0000313" key="1">
    <source>
        <dbReference type="EMBL" id="CDK30830.1"/>
    </source>
</evidence>
<protein>
    <submittedName>
        <fullName evidence="1">Uncharacterized protein</fullName>
    </submittedName>
</protein>
<evidence type="ECO:0000313" key="2">
    <source>
        <dbReference type="Proteomes" id="UP000018769"/>
    </source>
</evidence>
<dbReference type="STRING" id="673862.BABL1_gene_185"/>
<dbReference type="AlphaFoldDB" id="V6DGZ1"/>
<accession>V6DGZ1</accession>
<sequence>MMKNKNQRTPDIMSDLMQENRTINKDNNMTIEHVSNNISSKQESNKEINTVINKTINDSREKTTFNLRMPILSQLDETWITLRRKKFKQNQKVTKTQLVELALEMAFEDLKENGELSKFYRKLNSVE</sequence>
<reference evidence="1 2" key="1">
    <citation type="journal article" date="2015" name="Biol. Direct">
        <title>Babela massiliensis, a representative of a widespread bacterial phylum with unusual adaptations to parasitism in amoebae.</title>
        <authorList>
            <person name="Pagnier I."/>
            <person name="Yutin N."/>
            <person name="Croce O."/>
            <person name="Makarova K.S."/>
            <person name="Wolf Y.I."/>
            <person name="Benamar S."/>
            <person name="Raoult D."/>
            <person name="Koonin E.V."/>
            <person name="La Scola B."/>
        </authorList>
    </citation>
    <scope>NUCLEOTIDE SEQUENCE [LARGE SCALE GENOMIC DNA]</scope>
    <source>
        <strain evidence="2">BABL1</strain>
    </source>
</reference>
<dbReference type="HOGENOM" id="CLU_1966512_0_0_7"/>
<dbReference type="Proteomes" id="UP000018769">
    <property type="component" value="Chromosome I"/>
</dbReference>
<proteinExistence type="predicted"/>
<name>V6DGZ1_9BACT</name>